<dbReference type="Pfam" id="PF13899">
    <property type="entry name" value="Thioredoxin_7"/>
    <property type="match status" value="1"/>
</dbReference>
<organism evidence="5 6">
    <name type="scientific">Polystyrenella longa</name>
    <dbReference type="NCBI Taxonomy" id="2528007"/>
    <lineage>
        <taxon>Bacteria</taxon>
        <taxon>Pseudomonadati</taxon>
        <taxon>Planctomycetota</taxon>
        <taxon>Planctomycetia</taxon>
        <taxon>Planctomycetales</taxon>
        <taxon>Planctomycetaceae</taxon>
        <taxon>Polystyrenella</taxon>
    </lineage>
</organism>
<keyword evidence="1" id="KW-0732">Signal</keyword>
<dbReference type="Gene3D" id="3.40.30.10">
    <property type="entry name" value="Glutaredoxin"/>
    <property type="match status" value="1"/>
</dbReference>
<evidence type="ECO:0000256" key="3">
    <source>
        <dbReference type="SAM" id="Phobius"/>
    </source>
</evidence>
<dbReference type="InterPro" id="IPR036249">
    <property type="entry name" value="Thioredoxin-like_sf"/>
</dbReference>
<gene>
    <name evidence="5" type="ORF">Pla110_19360</name>
</gene>
<dbReference type="InterPro" id="IPR013766">
    <property type="entry name" value="Thioredoxin_domain"/>
</dbReference>
<dbReference type="EMBL" id="CP036281">
    <property type="protein sequence ID" value="QDU80212.1"/>
    <property type="molecule type" value="Genomic_DNA"/>
</dbReference>
<dbReference type="CDD" id="cd02947">
    <property type="entry name" value="TRX_family"/>
    <property type="match status" value="1"/>
</dbReference>
<protein>
    <submittedName>
        <fullName evidence="5">Thiol:disulfide interchange protein</fullName>
    </submittedName>
</protein>
<evidence type="ECO:0000256" key="1">
    <source>
        <dbReference type="ARBA" id="ARBA00022729"/>
    </source>
</evidence>
<dbReference type="PROSITE" id="PS51352">
    <property type="entry name" value="THIOREDOXIN_2"/>
    <property type="match status" value="1"/>
</dbReference>
<keyword evidence="6" id="KW-1185">Reference proteome</keyword>
<dbReference type="PANTHER" id="PTHR15337">
    <property type="entry name" value="ANTERIOR GRADIENT PROTEIN-RELATED"/>
    <property type="match status" value="1"/>
</dbReference>
<keyword evidence="3" id="KW-1133">Transmembrane helix</keyword>
<feature type="domain" description="Thioredoxin" evidence="4">
    <location>
        <begin position="38"/>
        <end position="173"/>
    </location>
</feature>
<sequence length="335" mass="37999">MTANIHQLTARFLKLDANGKTGKNHLASLIQKRNKTTLFLMALVLVFVLSAGLLRGQSNSGKHGIWHSDFRKAYDEAKRTNRPLLIHFYADWCMPCQKMEKEVLSSRELSQLVNNDFVAVKINADHHQDVVEHFSVKSLPSDVIIDPAGKVLLRNKGYLKPNVYLAGIHSASKSYQPGAPPKQEVPRQTQKPGSMPAEQRGEASSVKVGLNGFCPVSLYLNKKWERGNPDFKASFQDVVYFFTSRQARDEFQRSPEKYAPEYLGCDPVILTESGHAVPGSTKYAAYSKERLYLFLIPETRERFNRTPEKYINYRQALNIEQIEQTADAGFVRESF</sequence>
<dbReference type="InterPro" id="IPR051099">
    <property type="entry name" value="AGR/TXD"/>
</dbReference>
<dbReference type="SUPFAM" id="SSF52833">
    <property type="entry name" value="Thioredoxin-like"/>
    <property type="match status" value="1"/>
</dbReference>
<feature type="region of interest" description="Disordered" evidence="2">
    <location>
        <begin position="174"/>
        <end position="203"/>
    </location>
</feature>
<keyword evidence="3" id="KW-0472">Membrane</keyword>
<evidence type="ECO:0000256" key="2">
    <source>
        <dbReference type="SAM" id="MobiDB-lite"/>
    </source>
</evidence>
<accession>A0A518CLW9</accession>
<dbReference type="KEGG" id="plon:Pla110_19360"/>
<dbReference type="AlphaFoldDB" id="A0A518CLW9"/>
<dbReference type="PANTHER" id="PTHR15337:SF11">
    <property type="entry name" value="THIOREDOXIN DOMAIN-CONTAINING PROTEIN"/>
    <property type="match status" value="1"/>
</dbReference>
<evidence type="ECO:0000313" key="5">
    <source>
        <dbReference type="EMBL" id="QDU80212.1"/>
    </source>
</evidence>
<dbReference type="Proteomes" id="UP000317178">
    <property type="component" value="Chromosome"/>
</dbReference>
<reference evidence="5 6" key="1">
    <citation type="submission" date="2019-02" db="EMBL/GenBank/DDBJ databases">
        <title>Deep-cultivation of Planctomycetes and their phenomic and genomic characterization uncovers novel biology.</title>
        <authorList>
            <person name="Wiegand S."/>
            <person name="Jogler M."/>
            <person name="Boedeker C."/>
            <person name="Pinto D."/>
            <person name="Vollmers J."/>
            <person name="Rivas-Marin E."/>
            <person name="Kohn T."/>
            <person name="Peeters S.H."/>
            <person name="Heuer A."/>
            <person name="Rast P."/>
            <person name="Oberbeckmann S."/>
            <person name="Bunk B."/>
            <person name="Jeske O."/>
            <person name="Meyerdierks A."/>
            <person name="Storesund J.E."/>
            <person name="Kallscheuer N."/>
            <person name="Luecker S."/>
            <person name="Lage O.M."/>
            <person name="Pohl T."/>
            <person name="Merkel B.J."/>
            <person name="Hornburger P."/>
            <person name="Mueller R.-W."/>
            <person name="Bruemmer F."/>
            <person name="Labrenz M."/>
            <person name="Spormann A.M."/>
            <person name="Op den Camp H."/>
            <person name="Overmann J."/>
            <person name="Amann R."/>
            <person name="Jetten M.S.M."/>
            <person name="Mascher T."/>
            <person name="Medema M.H."/>
            <person name="Devos D.P."/>
            <person name="Kaster A.-K."/>
            <person name="Ovreas L."/>
            <person name="Rohde M."/>
            <person name="Galperin M.Y."/>
            <person name="Jogler C."/>
        </authorList>
    </citation>
    <scope>NUCLEOTIDE SEQUENCE [LARGE SCALE GENOMIC DNA]</scope>
    <source>
        <strain evidence="5 6">Pla110</strain>
    </source>
</reference>
<feature type="transmembrane region" description="Helical" evidence="3">
    <location>
        <begin position="36"/>
        <end position="54"/>
    </location>
</feature>
<evidence type="ECO:0000259" key="4">
    <source>
        <dbReference type="PROSITE" id="PS51352"/>
    </source>
</evidence>
<name>A0A518CLW9_9PLAN</name>
<keyword evidence="3" id="KW-0812">Transmembrane</keyword>
<evidence type="ECO:0000313" key="6">
    <source>
        <dbReference type="Proteomes" id="UP000317178"/>
    </source>
</evidence>
<proteinExistence type="predicted"/>